<dbReference type="Gene3D" id="3.40.50.1820">
    <property type="entry name" value="alpha/beta hydrolase"/>
    <property type="match status" value="1"/>
</dbReference>
<dbReference type="AlphaFoldDB" id="A0A923HMM2"/>
<comment type="caution">
    <text evidence="2">The sequence shown here is derived from an EMBL/GenBank/DDBJ whole genome shotgun (WGS) entry which is preliminary data.</text>
</comment>
<dbReference type="GO" id="GO:0016787">
    <property type="term" value="F:hydrolase activity"/>
    <property type="evidence" value="ECO:0007669"/>
    <property type="project" value="UniProtKB-KW"/>
</dbReference>
<evidence type="ECO:0000259" key="1">
    <source>
        <dbReference type="Pfam" id="PF12146"/>
    </source>
</evidence>
<dbReference type="InterPro" id="IPR029058">
    <property type="entry name" value="AB_hydrolase_fold"/>
</dbReference>
<name>A0A923HMM2_9BURK</name>
<feature type="domain" description="Serine aminopeptidase S33" evidence="1">
    <location>
        <begin position="74"/>
        <end position="171"/>
    </location>
</feature>
<keyword evidence="3" id="KW-1185">Reference proteome</keyword>
<dbReference type="PANTHER" id="PTHR12277">
    <property type="entry name" value="ALPHA/BETA HYDROLASE DOMAIN-CONTAINING PROTEIN"/>
    <property type="match status" value="1"/>
</dbReference>
<keyword evidence="2" id="KW-0378">Hydrolase</keyword>
<dbReference type="Proteomes" id="UP000627446">
    <property type="component" value="Unassembled WGS sequence"/>
</dbReference>
<dbReference type="Pfam" id="PF12146">
    <property type="entry name" value="Hydrolase_4"/>
    <property type="match status" value="1"/>
</dbReference>
<organism evidence="2 3">
    <name type="scientific">Undibacterium nitidum</name>
    <dbReference type="NCBI Taxonomy" id="2762298"/>
    <lineage>
        <taxon>Bacteria</taxon>
        <taxon>Pseudomonadati</taxon>
        <taxon>Pseudomonadota</taxon>
        <taxon>Betaproteobacteria</taxon>
        <taxon>Burkholderiales</taxon>
        <taxon>Oxalobacteraceae</taxon>
        <taxon>Undibacterium</taxon>
    </lineage>
</organism>
<sequence length="261" mass="28677">MTVNVSSNQFVPRDTNKLALLKKSAPDYQMRDVEFVQADGSISRGVYLNKPGAQATVLYFLGSGIRLDADGAYFLKPFADLNLNVIAFDYRSFGRSDATTSKHGLKEIESDTAALYDYARGMVQGQLIVHGHSFGSFVAAHLAGQRQLDGLVLEGTGTDAKTYAQNLTPWFAKPFVSYNVVGDVAEVDNRRSLQDIQFPILIIAGKRDTTTPEPTARVLFDSLKQSQKRFVSVDAGHMDAMLFPEVKAAYKNLLKELGNAN</sequence>
<accession>A0A923HMM2</accession>
<dbReference type="PANTHER" id="PTHR12277:SF81">
    <property type="entry name" value="PROTEIN ABHD13"/>
    <property type="match status" value="1"/>
</dbReference>
<dbReference type="SUPFAM" id="SSF53474">
    <property type="entry name" value="alpha/beta-Hydrolases"/>
    <property type="match status" value="1"/>
</dbReference>
<proteinExistence type="predicted"/>
<protein>
    <submittedName>
        <fullName evidence="2">Alpha/beta hydrolase</fullName>
    </submittedName>
</protein>
<evidence type="ECO:0000313" key="2">
    <source>
        <dbReference type="EMBL" id="MBC3880581.1"/>
    </source>
</evidence>
<gene>
    <name evidence="2" type="ORF">H8K36_04295</name>
</gene>
<dbReference type="InterPro" id="IPR022742">
    <property type="entry name" value="Hydrolase_4"/>
</dbReference>
<dbReference type="EMBL" id="JACOFZ010000001">
    <property type="protein sequence ID" value="MBC3880581.1"/>
    <property type="molecule type" value="Genomic_DNA"/>
</dbReference>
<evidence type="ECO:0000313" key="3">
    <source>
        <dbReference type="Proteomes" id="UP000627446"/>
    </source>
</evidence>
<reference evidence="2" key="1">
    <citation type="submission" date="2020-08" db="EMBL/GenBank/DDBJ databases">
        <title>Novel species isolated from subtropical streams in China.</title>
        <authorList>
            <person name="Lu H."/>
        </authorList>
    </citation>
    <scope>NUCLEOTIDE SEQUENCE</scope>
    <source>
        <strain evidence="2">LX22W</strain>
    </source>
</reference>